<dbReference type="Pfam" id="PF07883">
    <property type="entry name" value="Cupin_2"/>
    <property type="match status" value="1"/>
</dbReference>
<name>A0A1H0L3M9_9ACTN</name>
<proteinExistence type="predicted"/>
<dbReference type="Proteomes" id="UP000199088">
    <property type="component" value="Unassembled WGS sequence"/>
</dbReference>
<dbReference type="AlphaFoldDB" id="A0A1H0L3M9"/>
<protein>
    <submittedName>
        <fullName evidence="2">Cupin domain-containing protein</fullName>
    </submittedName>
</protein>
<dbReference type="STRING" id="1052260.SAMN05660199_02321"/>
<dbReference type="Gene3D" id="2.60.120.10">
    <property type="entry name" value="Jelly Rolls"/>
    <property type="match status" value="1"/>
</dbReference>
<feature type="domain" description="Cupin type-2" evidence="1">
    <location>
        <begin position="45"/>
        <end position="115"/>
    </location>
</feature>
<dbReference type="SUPFAM" id="SSF51182">
    <property type="entry name" value="RmlC-like cupins"/>
    <property type="match status" value="1"/>
</dbReference>
<dbReference type="PANTHER" id="PTHR36440">
    <property type="entry name" value="PUTATIVE (AFU_ORTHOLOGUE AFUA_8G07350)-RELATED"/>
    <property type="match status" value="1"/>
</dbReference>
<keyword evidence="3" id="KW-1185">Reference proteome</keyword>
<dbReference type="EMBL" id="FNIR01000006">
    <property type="protein sequence ID" value="SDO62591.1"/>
    <property type="molecule type" value="Genomic_DNA"/>
</dbReference>
<dbReference type="PANTHER" id="PTHR36440:SF1">
    <property type="entry name" value="PUTATIVE (AFU_ORTHOLOGUE AFUA_8G07350)-RELATED"/>
    <property type="match status" value="1"/>
</dbReference>
<dbReference type="RefSeq" id="WP_165617551.1">
    <property type="nucleotide sequence ID" value="NZ_FNIR01000006.1"/>
</dbReference>
<accession>A0A1H0L3M9</accession>
<dbReference type="InterPro" id="IPR011051">
    <property type="entry name" value="RmlC_Cupin_sf"/>
</dbReference>
<dbReference type="InterPro" id="IPR014710">
    <property type="entry name" value="RmlC-like_jellyroll"/>
</dbReference>
<dbReference type="InterPro" id="IPR013096">
    <property type="entry name" value="Cupin_2"/>
</dbReference>
<dbReference type="InterPro" id="IPR053146">
    <property type="entry name" value="QDO-like"/>
</dbReference>
<reference evidence="3" key="1">
    <citation type="submission" date="2016-10" db="EMBL/GenBank/DDBJ databases">
        <authorList>
            <person name="Varghese N."/>
            <person name="Submissions S."/>
        </authorList>
    </citation>
    <scope>NUCLEOTIDE SEQUENCE [LARGE SCALE GENOMIC DNA]</scope>
    <source>
        <strain evidence="3">DSM 45843</strain>
    </source>
</reference>
<evidence type="ECO:0000313" key="2">
    <source>
        <dbReference type="EMBL" id="SDO62591.1"/>
    </source>
</evidence>
<organism evidence="2 3">
    <name type="scientific">Klenkia soli</name>
    <dbReference type="NCBI Taxonomy" id="1052260"/>
    <lineage>
        <taxon>Bacteria</taxon>
        <taxon>Bacillati</taxon>
        <taxon>Actinomycetota</taxon>
        <taxon>Actinomycetes</taxon>
        <taxon>Geodermatophilales</taxon>
        <taxon>Geodermatophilaceae</taxon>
        <taxon>Klenkia</taxon>
    </lineage>
</organism>
<gene>
    <name evidence="2" type="ORF">SAMN05660199_02321</name>
</gene>
<sequence length="156" mass="16605">MTSAERPQPLVVRRGEGELLDVGGIRHLFALTGDDTGGRFGLEEFALPPSTLGARPHVHGSHDEYFVVLAGQLTLSTAGDDVVLAPGDTAAALRGTAHGYRNDSSTEPARALCLYTPAGYEQYFRDVHAAVAAGEDPTDDLLAALRSRYDTTSLPR</sequence>
<evidence type="ECO:0000259" key="1">
    <source>
        <dbReference type="Pfam" id="PF07883"/>
    </source>
</evidence>
<evidence type="ECO:0000313" key="3">
    <source>
        <dbReference type="Proteomes" id="UP000199088"/>
    </source>
</evidence>